<dbReference type="Proteomes" id="UP000694867">
    <property type="component" value="Unplaced"/>
</dbReference>
<reference evidence="2" key="1">
    <citation type="submission" date="2025-08" db="UniProtKB">
        <authorList>
            <consortium name="RefSeq"/>
        </authorList>
    </citation>
    <scope>IDENTIFICATION</scope>
</reference>
<keyword evidence="1" id="KW-1185">Reference proteome</keyword>
<dbReference type="RefSeq" id="XP_018496948.1">
    <property type="nucleotide sequence ID" value="XM_018641432.1"/>
</dbReference>
<proteinExistence type="predicted"/>
<evidence type="ECO:0000313" key="2">
    <source>
        <dbReference type="RefSeq" id="XP_018496948.1"/>
    </source>
</evidence>
<dbReference type="AlphaFoldDB" id="A0AAJ7L742"/>
<protein>
    <submittedName>
        <fullName evidence="2">Uncharacterized protein LOC108864931</fullName>
    </submittedName>
</protein>
<evidence type="ECO:0000313" key="1">
    <source>
        <dbReference type="Proteomes" id="UP000694867"/>
    </source>
</evidence>
<name>A0AAJ7L742_9ACAR</name>
<dbReference type="KEGG" id="goe:108864931"/>
<sequence length="236" mass="27562">MGYQQRNAQPESFWRSPCGASTIGPLAETPDWGKLHNLLSEISMRAEMTSREAEQKKKQFLEGTYNDSLYEDIYRSTRHNWLPRPPRESEYEDDFNNTNIETAFRRVYGYLQHYAVGLEQATLDQVFAHEGKFANLFREIQYSLRLFLCDFDMSISLLRIKKDPDVLRDVMSVEQRKPIGEHKITLRDYMILRDYIDMVSYVSKLFAFLAKHPEKSPALVLRETPVDEGSAFSSLL</sequence>
<gene>
    <name evidence="2" type="primary">LOC108864931</name>
</gene>
<accession>A0AAJ7L742</accession>
<organism evidence="1 2">
    <name type="scientific">Galendromus occidentalis</name>
    <name type="common">western predatory mite</name>
    <dbReference type="NCBI Taxonomy" id="34638"/>
    <lineage>
        <taxon>Eukaryota</taxon>
        <taxon>Metazoa</taxon>
        <taxon>Ecdysozoa</taxon>
        <taxon>Arthropoda</taxon>
        <taxon>Chelicerata</taxon>
        <taxon>Arachnida</taxon>
        <taxon>Acari</taxon>
        <taxon>Parasitiformes</taxon>
        <taxon>Mesostigmata</taxon>
        <taxon>Gamasina</taxon>
        <taxon>Phytoseioidea</taxon>
        <taxon>Phytoseiidae</taxon>
        <taxon>Typhlodrominae</taxon>
        <taxon>Galendromus</taxon>
    </lineage>
</organism>
<dbReference type="GeneID" id="108864931"/>